<feature type="signal peptide" evidence="2">
    <location>
        <begin position="1"/>
        <end position="20"/>
    </location>
</feature>
<evidence type="ECO:0000313" key="5">
    <source>
        <dbReference type="Proteomes" id="UP000663281"/>
    </source>
</evidence>
<dbReference type="Gene3D" id="2.40.160.20">
    <property type="match status" value="1"/>
</dbReference>
<evidence type="ECO:0000313" key="4">
    <source>
        <dbReference type="EMBL" id="QSX29912.1"/>
    </source>
</evidence>
<organism evidence="4 5">
    <name type="scientific">Shewanella cyperi</name>
    <dbReference type="NCBI Taxonomy" id="2814292"/>
    <lineage>
        <taxon>Bacteria</taxon>
        <taxon>Pseudomonadati</taxon>
        <taxon>Pseudomonadota</taxon>
        <taxon>Gammaproteobacteria</taxon>
        <taxon>Alteromonadales</taxon>
        <taxon>Shewanellaceae</taxon>
        <taxon>Shewanella</taxon>
    </lineage>
</organism>
<dbReference type="Pfam" id="PF13505">
    <property type="entry name" value="OMP_b-brl"/>
    <property type="match status" value="1"/>
</dbReference>
<dbReference type="EMBL" id="CP071504">
    <property type="protein sequence ID" value="QSX29912.1"/>
    <property type="molecule type" value="Genomic_DNA"/>
</dbReference>
<dbReference type="KEGG" id="scyp:JYB88_17305"/>
<dbReference type="InterPro" id="IPR027385">
    <property type="entry name" value="Beta-barrel_OMP"/>
</dbReference>
<evidence type="ECO:0000256" key="2">
    <source>
        <dbReference type="SAM" id="SignalP"/>
    </source>
</evidence>
<feature type="chain" id="PRO_5037662968" evidence="2">
    <location>
        <begin position="21"/>
        <end position="180"/>
    </location>
</feature>
<name>A0A975AL05_9GAMM</name>
<feature type="domain" description="Outer membrane protein beta-barrel" evidence="3">
    <location>
        <begin position="7"/>
        <end position="180"/>
    </location>
</feature>
<protein>
    <submittedName>
        <fullName evidence="4">Porin family protein</fullName>
    </submittedName>
</protein>
<sequence length="180" mass="18936">MKAIKIAALAAVLASTSALAETDKTGFYIGGAVNQVKLSVDNDFSESGVGLGAYGGYNFNEWFGLESNLFASGDLGEDGVDIGAGAWTFTPKFTVQFNDMFSGFAKVGLASMAVVVDTDFGDDDFTGVGLTWGLGLNAAINEHLNIRLSYDRSSGDLDGDFADNLDADISQIALGVHYQF</sequence>
<accession>A0A975AL05</accession>
<proteinExistence type="predicted"/>
<gene>
    <name evidence="4" type="ORF">JYB88_17305</name>
</gene>
<dbReference type="AlphaFoldDB" id="A0A975AL05"/>
<keyword evidence="1 2" id="KW-0732">Signal</keyword>
<reference evidence="4 5" key="1">
    <citation type="submission" date="2021-03" db="EMBL/GenBank/DDBJ databases">
        <title>Novel species identification of genus Shewanella.</title>
        <authorList>
            <person name="Liu G."/>
            <person name="Zhang Q."/>
        </authorList>
    </citation>
    <scope>NUCLEOTIDE SEQUENCE [LARGE SCALE GENOMIC DNA]</scope>
    <source>
        <strain evidence="4 5">FJAT-53726</strain>
    </source>
</reference>
<dbReference type="Proteomes" id="UP000663281">
    <property type="component" value="Chromosome"/>
</dbReference>
<keyword evidence="5" id="KW-1185">Reference proteome</keyword>
<dbReference type="SUPFAM" id="SSF56925">
    <property type="entry name" value="OMPA-like"/>
    <property type="match status" value="1"/>
</dbReference>
<evidence type="ECO:0000259" key="3">
    <source>
        <dbReference type="Pfam" id="PF13505"/>
    </source>
</evidence>
<dbReference type="RefSeq" id="WP_207324930.1">
    <property type="nucleotide sequence ID" value="NZ_CP071504.1"/>
</dbReference>
<evidence type="ECO:0000256" key="1">
    <source>
        <dbReference type="ARBA" id="ARBA00022729"/>
    </source>
</evidence>
<dbReference type="InterPro" id="IPR011250">
    <property type="entry name" value="OMP/PagP_B-barrel"/>
</dbReference>